<name>A0A7W8DKI8_9BACT</name>
<evidence type="ECO:0000313" key="3">
    <source>
        <dbReference type="Proteomes" id="UP000590740"/>
    </source>
</evidence>
<evidence type="ECO:0008006" key="4">
    <source>
        <dbReference type="Google" id="ProtNLM"/>
    </source>
</evidence>
<evidence type="ECO:0000313" key="2">
    <source>
        <dbReference type="EMBL" id="MBB5033258.1"/>
    </source>
</evidence>
<feature type="transmembrane region" description="Helical" evidence="1">
    <location>
        <begin position="288"/>
        <end position="312"/>
    </location>
</feature>
<keyword evidence="1" id="KW-0812">Transmembrane</keyword>
<protein>
    <recommendedName>
        <fullName evidence="4">DUF2868 domain-containing protein</fullName>
    </recommendedName>
</protein>
<feature type="transmembrane region" description="Helical" evidence="1">
    <location>
        <begin position="91"/>
        <end position="108"/>
    </location>
</feature>
<keyword evidence="1" id="KW-0472">Membrane</keyword>
<sequence>MDWNDWQRVLKWRALEEGDADGVLVNAERRREATAHTRAGLASEEITGEGLDERSQSFLDKRSEWLEREAVGWRGGLIHVLELLRVPQGRWSWALVGWALALLTGYWLSDLGQVGEFNLLALPLVGLLAWNAVVIVLGIFYELMPSTAASGRGGWVAEFLAHGISRMSKATKEAESGVAETVRARYEELAWPLAWRRLQMRLRMWLHVAAALLAIGGASALYTRGWSHEYRAVWESTLLGKDDARAFFETLFKPASKVLHTSVPLDQIEGMHRTLGRVEKPAPALPWIHLYAGTLLVLVVLPRCLLAGLGVARCHQVIGRQVRALSWGGYLRSLLRAVEGGSERIQVLVHAVEPTPAHREVWDRGIRERFGGMARAEYLRIPAGDEDEFAASWQPASSQLVMLFNMATTPEAEVQRRLVADVRQRLLTRHAEPELVVLLDGTSLAGRWSPEKIAGREQLWSQMVEGLASEVIVAVRKESARAKPPAA</sequence>
<evidence type="ECO:0000256" key="1">
    <source>
        <dbReference type="SAM" id="Phobius"/>
    </source>
</evidence>
<accession>A0A7W8DKI8</accession>
<gene>
    <name evidence="2" type="ORF">HNQ65_002841</name>
</gene>
<feature type="transmembrane region" description="Helical" evidence="1">
    <location>
        <begin position="204"/>
        <end position="222"/>
    </location>
</feature>
<organism evidence="2 3">
    <name type="scientific">Prosthecobacter vanneervenii</name>
    <dbReference type="NCBI Taxonomy" id="48466"/>
    <lineage>
        <taxon>Bacteria</taxon>
        <taxon>Pseudomonadati</taxon>
        <taxon>Verrucomicrobiota</taxon>
        <taxon>Verrucomicrobiia</taxon>
        <taxon>Verrucomicrobiales</taxon>
        <taxon>Verrucomicrobiaceae</taxon>
        <taxon>Prosthecobacter</taxon>
    </lineage>
</organism>
<dbReference type="EMBL" id="JACHIG010000005">
    <property type="protein sequence ID" value="MBB5033258.1"/>
    <property type="molecule type" value="Genomic_DNA"/>
</dbReference>
<keyword evidence="3" id="KW-1185">Reference proteome</keyword>
<feature type="transmembrane region" description="Helical" evidence="1">
    <location>
        <begin position="120"/>
        <end position="143"/>
    </location>
</feature>
<keyword evidence="1" id="KW-1133">Transmembrane helix</keyword>
<reference evidence="2 3" key="1">
    <citation type="submission" date="2020-08" db="EMBL/GenBank/DDBJ databases">
        <title>Genomic Encyclopedia of Type Strains, Phase IV (KMG-IV): sequencing the most valuable type-strain genomes for metagenomic binning, comparative biology and taxonomic classification.</title>
        <authorList>
            <person name="Goeker M."/>
        </authorList>
    </citation>
    <scope>NUCLEOTIDE SEQUENCE [LARGE SCALE GENOMIC DNA]</scope>
    <source>
        <strain evidence="2 3">DSM 12252</strain>
    </source>
</reference>
<dbReference type="RefSeq" id="WP_184340168.1">
    <property type="nucleotide sequence ID" value="NZ_JACHIG010000005.1"/>
</dbReference>
<dbReference type="Proteomes" id="UP000590740">
    <property type="component" value="Unassembled WGS sequence"/>
</dbReference>
<dbReference type="AlphaFoldDB" id="A0A7W8DKI8"/>
<comment type="caution">
    <text evidence="2">The sequence shown here is derived from an EMBL/GenBank/DDBJ whole genome shotgun (WGS) entry which is preliminary data.</text>
</comment>
<proteinExistence type="predicted"/>